<dbReference type="SUPFAM" id="SSF52833">
    <property type="entry name" value="Thioredoxin-like"/>
    <property type="match status" value="1"/>
</dbReference>
<dbReference type="InterPro" id="IPR012336">
    <property type="entry name" value="Thioredoxin-like_fold"/>
</dbReference>
<dbReference type="GO" id="GO:0016787">
    <property type="term" value="F:hydrolase activity"/>
    <property type="evidence" value="ECO:0007669"/>
    <property type="project" value="UniProtKB-KW"/>
</dbReference>
<keyword evidence="1" id="KW-1133">Transmembrane helix</keyword>
<dbReference type="InterPro" id="IPR001466">
    <property type="entry name" value="Beta-lactam-related"/>
</dbReference>
<dbReference type="Pfam" id="PF00144">
    <property type="entry name" value="Beta-lactamase"/>
    <property type="match status" value="1"/>
</dbReference>
<evidence type="ECO:0000256" key="1">
    <source>
        <dbReference type="SAM" id="Phobius"/>
    </source>
</evidence>
<reference evidence="4" key="1">
    <citation type="journal article" date="2019" name="Int. J. Syst. Evol. Microbiol.">
        <title>The Global Catalogue of Microorganisms (GCM) 10K type strain sequencing project: providing services to taxonomists for standard genome sequencing and annotation.</title>
        <authorList>
            <consortium name="The Broad Institute Genomics Platform"/>
            <consortium name="The Broad Institute Genome Sequencing Center for Infectious Disease"/>
            <person name="Wu L."/>
            <person name="Ma J."/>
        </authorList>
    </citation>
    <scope>NUCLEOTIDE SEQUENCE [LARGE SCALE GENOMIC DNA]</scope>
    <source>
        <strain evidence="4">KCTC 32514</strain>
    </source>
</reference>
<keyword evidence="3" id="KW-0378">Hydrolase</keyword>
<dbReference type="Gene3D" id="3.40.710.10">
    <property type="entry name" value="DD-peptidase/beta-lactamase superfamily"/>
    <property type="match status" value="1"/>
</dbReference>
<accession>A0ABW5ZXL8</accession>
<evidence type="ECO:0000313" key="4">
    <source>
        <dbReference type="Proteomes" id="UP001597548"/>
    </source>
</evidence>
<comment type="caution">
    <text evidence="3">The sequence shown here is derived from an EMBL/GenBank/DDBJ whole genome shotgun (WGS) entry which is preliminary data.</text>
</comment>
<dbReference type="EMBL" id="JBHUOS010000013">
    <property type="protein sequence ID" value="MFD2917150.1"/>
    <property type="molecule type" value="Genomic_DNA"/>
</dbReference>
<evidence type="ECO:0000259" key="2">
    <source>
        <dbReference type="PROSITE" id="PS51352"/>
    </source>
</evidence>
<name>A0ABW5ZXL8_9FLAO</name>
<dbReference type="InterPro" id="IPR012338">
    <property type="entry name" value="Beta-lactam/transpept-like"/>
</dbReference>
<dbReference type="Proteomes" id="UP001597548">
    <property type="component" value="Unassembled WGS sequence"/>
</dbReference>
<dbReference type="PANTHER" id="PTHR46825:SF12">
    <property type="entry name" value="PENICILLIN-BINDING PROTEIN 4"/>
    <property type="match status" value="1"/>
</dbReference>
<dbReference type="InterPro" id="IPR036249">
    <property type="entry name" value="Thioredoxin-like_sf"/>
</dbReference>
<evidence type="ECO:0000313" key="3">
    <source>
        <dbReference type="EMBL" id="MFD2917150.1"/>
    </source>
</evidence>
<dbReference type="RefSeq" id="WP_206694527.1">
    <property type="nucleotide sequence ID" value="NZ_JADILU010000015.1"/>
</dbReference>
<sequence>MKNKKNSSTIKKSKKKSHPFWQFFWLTFLVVSLWYAWYSFYAPSNDITWTNDIESAQNLAYNSDKNIMIFFTAEWCSPCRIMKRKVFADNEVMKAINSKVIPVEINIDDSNTEKLVKQYNIGATPTTIFIDTEGEVIDYAVGKVDKTNFLQILEKIGFQDTEKERSKDQNNNVIDDTSILSEASLMRKRQLEQEIIGKVKFLGEPENFSTLSNNLIKYNIPGLSLAVINDGKLEWSYTYSNTNFPEQNLNDSTIFQAASLSKPVTFLAALRMHTAGAIDLDENIQNYLKSFTMPQGKQTADNPVTLRNIFSHTSGITAGGYQGYAKHLEVPTDVEILTGASGVNSQQIEVLSRPNEKLSYSGGGYTLAEVALQDINNETFSILMETWILDPVGMKHSEFTQPLIIKDSSKVAKGYTSNGVILDGGWRNHPEQAAAGLWSTSIDLANFLIEIYKAYQGKNSVFSTSAIKSILSQERDGHIYGFIVDRSNNGLAITHYGGNAGYRTGMTIDLTTGKGLVYLINSDNGGSLGNELLLSASKLYRWNHFNRIEVRKENIETTLLKTIAGNYKWNSEVNLSITFSNTTNQISLRFPNGDEYKLVPIIGENLDFINPNTGTSISFSIKDDEQSFTLYGQKAIKL</sequence>
<proteinExistence type="predicted"/>
<feature type="transmembrane region" description="Helical" evidence="1">
    <location>
        <begin position="20"/>
        <end position="38"/>
    </location>
</feature>
<keyword evidence="1" id="KW-0472">Membrane</keyword>
<organism evidence="3 4">
    <name type="scientific">Psychroserpens luteus</name>
    <dbReference type="NCBI Taxonomy" id="1434066"/>
    <lineage>
        <taxon>Bacteria</taxon>
        <taxon>Pseudomonadati</taxon>
        <taxon>Bacteroidota</taxon>
        <taxon>Flavobacteriia</taxon>
        <taxon>Flavobacteriales</taxon>
        <taxon>Flavobacteriaceae</taxon>
        <taxon>Psychroserpens</taxon>
    </lineage>
</organism>
<keyword evidence="4" id="KW-1185">Reference proteome</keyword>
<dbReference type="PROSITE" id="PS51352">
    <property type="entry name" value="THIOREDOXIN_2"/>
    <property type="match status" value="1"/>
</dbReference>
<protein>
    <submittedName>
        <fullName evidence="3">Serine hydrolase</fullName>
    </submittedName>
</protein>
<feature type="domain" description="Thioredoxin" evidence="2">
    <location>
        <begin position="36"/>
        <end position="158"/>
    </location>
</feature>
<gene>
    <name evidence="3" type="ORF">ACFS29_15970</name>
</gene>
<dbReference type="Gene3D" id="3.40.30.10">
    <property type="entry name" value="Glutaredoxin"/>
    <property type="match status" value="1"/>
</dbReference>
<dbReference type="InterPro" id="IPR013766">
    <property type="entry name" value="Thioredoxin_domain"/>
</dbReference>
<dbReference type="PANTHER" id="PTHR46825">
    <property type="entry name" value="D-ALANYL-D-ALANINE-CARBOXYPEPTIDASE/ENDOPEPTIDASE AMPH"/>
    <property type="match status" value="1"/>
</dbReference>
<dbReference type="SUPFAM" id="SSF56601">
    <property type="entry name" value="beta-lactamase/transpeptidase-like"/>
    <property type="match status" value="1"/>
</dbReference>
<dbReference type="InterPro" id="IPR050491">
    <property type="entry name" value="AmpC-like"/>
</dbReference>
<keyword evidence="1" id="KW-0812">Transmembrane</keyword>
<dbReference type="Pfam" id="PF13098">
    <property type="entry name" value="Thioredoxin_2"/>
    <property type="match status" value="1"/>
</dbReference>